<keyword evidence="2" id="KW-1185">Reference proteome</keyword>
<dbReference type="EMBL" id="JANQDX010000011">
    <property type="protein sequence ID" value="KAL0916686.1"/>
    <property type="molecule type" value="Genomic_DNA"/>
</dbReference>
<accession>A0ABD0V1Y3</accession>
<sequence length="175" mass="18707">MACLIVLHQSGDHKGNLATVLQVPVLYKPSDHRVPGSDVPLGHSFKKVQSLPAGFINSTGLSQCSYNRVPRYNISNRHFIKQLKSLIHHSIFSVGKNHSVPGDNVLLRHTGKKVLSIDQMTCTSIAREEGGPGDNVTESIGTVKEKLGIPELSSMGVGGDKGGPGCKISLGTFVE</sequence>
<comment type="caution">
    <text evidence="1">The sequence shown here is derived from an EMBL/GenBank/DDBJ whole genome shotgun (WGS) entry which is preliminary data.</text>
</comment>
<dbReference type="Proteomes" id="UP001552299">
    <property type="component" value="Unassembled WGS sequence"/>
</dbReference>
<protein>
    <submittedName>
        <fullName evidence="1">Uncharacterized protein</fullName>
    </submittedName>
</protein>
<gene>
    <name evidence="1" type="ORF">M5K25_014215</name>
</gene>
<evidence type="ECO:0000313" key="2">
    <source>
        <dbReference type="Proteomes" id="UP001552299"/>
    </source>
</evidence>
<reference evidence="1 2" key="1">
    <citation type="journal article" date="2024" name="Plant Biotechnol. J.">
        <title>Dendrobium thyrsiflorum genome and its molecular insights into genes involved in important horticultural traits.</title>
        <authorList>
            <person name="Chen B."/>
            <person name="Wang J.Y."/>
            <person name="Zheng P.J."/>
            <person name="Li K.L."/>
            <person name="Liang Y.M."/>
            <person name="Chen X.F."/>
            <person name="Zhang C."/>
            <person name="Zhao X."/>
            <person name="He X."/>
            <person name="Zhang G.Q."/>
            <person name="Liu Z.J."/>
            <person name="Xu Q."/>
        </authorList>
    </citation>
    <scope>NUCLEOTIDE SEQUENCE [LARGE SCALE GENOMIC DNA]</scope>
    <source>
        <strain evidence="1">GZMU011</strain>
    </source>
</reference>
<dbReference type="AlphaFoldDB" id="A0ABD0V1Y3"/>
<name>A0ABD0V1Y3_DENTH</name>
<organism evidence="1 2">
    <name type="scientific">Dendrobium thyrsiflorum</name>
    <name type="common">Pinecone-like raceme dendrobium</name>
    <name type="synonym">Orchid</name>
    <dbReference type="NCBI Taxonomy" id="117978"/>
    <lineage>
        <taxon>Eukaryota</taxon>
        <taxon>Viridiplantae</taxon>
        <taxon>Streptophyta</taxon>
        <taxon>Embryophyta</taxon>
        <taxon>Tracheophyta</taxon>
        <taxon>Spermatophyta</taxon>
        <taxon>Magnoliopsida</taxon>
        <taxon>Liliopsida</taxon>
        <taxon>Asparagales</taxon>
        <taxon>Orchidaceae</taxon>
        <taxon>Epidendroideae</taxon>
        <taxon>Malaxideae</taxon>
        <taxon>Dendrobiinae</taxon>
        <taxon>Dendrobium</taxon>
    </lineage>
</organism>
<proteinExistence type="predicted"/>
<evidence type="ECO:0000313" key="1">
    <source>
        <dbReference type="EMBL" id="KAL0916686.1"/>
    </source>
</evidence>